<dbReference type="RefSeq" id="WP_183661974.1">
    <property type="nucleotide sequence ID" value="NZ_JACHXN010000007.1"/>
</dbReference>
<dbReference type="EMBL" id="JACHXN010000007">
    <property type="protein sequence ID" value="MBB3146098.1"/>
    <property type="molecule type" value="Genomic_DNA"/>
</dbReference>
<keyword evidence="2" id="KW-1185">Reference proteome</keyword>
<comment type="caution">
    <text evidence="1">The sequence shown here is derived from an EMBL/GenBank/DDBJ whole genome shotgun (WGS) entry which is preliminary data.</text>
</comment>
<protein>
    <submittedName>
        <fullName evidence="1">Uncharacterized protein</fullName>
    </submittedName>
</protein>
<dbReference type="Proteomes" id="UP000554520">
    <property type="component" value="Unassembled WGS sequence"/>
</dbReference>
<dbReference type="AlphaFoldDB" id="A0A839U5U1"/>
<sequence length="132" mass="14872">MRKKSRCCSDRRMSHAMKVRFRDKDFIGNEGWDPEFEFEVREALTDTQELSGSAEIIIHVKEEPVDDVTVHESSDPNEFPFNGTHGFHPELGEVFLFLGVPDEGEGQLIALYSAKDFGDPPYNALCFTGDGS</sequence>
<evidence type="ECO:0000313" key="2">
    <source>
        <dbReference type="Proteomes" id="UP000554520"/>
    </source>
</evidence>
<accession>A0A839U5U1</accession>
<reference evidence="1 2" key="1">
    <citation type="submission" date="2020-08" db="EMBL/GenBank/DDBJ databases">
        <title>Genomic Encyclopedia of Type Strains, Phase III (KMG-III): the genomes of soil and plant-associated and newly described type strains.</title>
        <authorList>
            <person name="Whitman W."/>
        </authorList>
    </citation>
    <scope>NUCLEOTIDE SEQUENCE [LARGE SCALE GENOMIC DNA]</scope>
    <source>
        <strain evidence="1 2">CECT 7015</strain>
    </source>
</reference>
<proteinExistence type="predicted"/>
<evidence type="ECO:0000313" key="1">
    <source>
        <dbReference type="EMBL" id="MBB3146098.1"/>
    </source>
</evidence>
<name>A0A839U5U1_9HYPH</name>
<gene>
    <name evidence="1" type="ORF">FHS21_002513</name>
</gene>
<organism evidence="1 2">
    <name type="scientific">Phyllobacterium trifolii</name>
    <dbReference type="NCBI Taxonomy" id="300193"/>
    <lineage>
        <taxon>Bacteria</taxon>
        <taxon>Pseudomonadati</taxon>
        <taxon>Pseudomonadota</taxon>
        <taxon>Alphaproteobacteria</taxon>
        <taxon>Hyphomicrobiales</taxon>
        <taxon>Phyllobacteriaceae</taxon>
        <taxon>Phyllobacterium</taxon>
    </lineage>
</organism>